<dbReference type="GO" id="GO:0030246">
    <property type="term" value="F:carbohydrate binding"/>
    <property type="evidence" value="ECO:0007669"/>
    <property type="project" value="InterPro"/>
</dbReference>
<dbReference type="InterPro" id="IPR041147">
    <property type="entry name" value="GH38_C"/>
</dbReference>
<comment type="catalytic activity">
    <reaction evidence="1">
        <text>Hydrolysis of terminal, non-reducing alpha-D-mannose residues in alpha-D-mannosides.</text>
        <dbReference type="EC" id="3.2.1.24"/>
    </reaction>
</comment>
<dbReference type="InterPro" id="IPR000602">
    <property type="entry name" value="Glyco_hydro_38_N"/>
</dbReference>
<dbReference type="Gene3D" id="1.20.1270.50">
    <property type="entry name" value="Glycoside hydrolase family 38, central domain"/>
    <property type="match status" value="2"/>
</dbReference>
<dbReference type="EMBL" id="JALNTZ010000002">
    <property type="protein sequence ID" value="KAJ3661041.1"/>
    <property type="molecule type" value="Genomic_DNA"/>
</dbReference>
<proteinExistence type="inferred from homology"/>
<keyword evidence="4 10" id="KW-0479">Metal-binding</keyword>
<dbReference type="FunFam" id="3.20.110.10:FF:000001">
    <property type="entry name" value="Alpha-mannosidase"/>
    <property type="match status" value="1"/>
</dbReference>
<dbReference type="GO" id="GO:0004559">
    <property type="term" value="F:alpha-mannosidase activity"/>
    <property type="evidence" value="ECO:0007669"/>
    <property type="project" value="UniProtKB-EC"/>
</dbReference>
<gene>
    <name evidence="12" type="ORF">Zmor_005462</name>
</gene>
<keyword evidence="7" id="KW-1015">Disulfide bond</keyword>
<evidence type="ECO:0000256" key="9">
    <source>
        <dbReference type="ARBA" id="ARBA00023295"/>
    </source>
</evidence>
<dbReference type="PANTHER" id="PTHR11607">
    <property type="entry name" value="ALPHA-MANNOSIDASE"/>
    <property type="match status" value="1"/>
</dbReference>
<dbReference type="PANTHER" id="PTHR11607:SF3">
    <property type="entry name" value="LYSOSOMAL ALPHA-MANNOSIDASE"/>
    <property type="match status" value="1"/>
</dbReference>
<dbReference type="SUPFAM" id="SSF88713">
    <property type="entry name" value="Glycoside hydrolase/deacetylase"/>
    <property type="match status" value="1"/>
</dbReference>
<sequence length="960" mass="107431">MWVATLCFFLVASGVLSKPVDDEPTCGYDACPLSDPATLNVHVVPHSHDDVGWLKTFDQYYFQDVQNVISSVIVALKLNPERRFVQVETAFFKKWWDQQKDSVRQDVINLVNNGQFEIINGAWSMNDEAAVNYQYTIDQYTLGLRYLEDRLGKCSRPRVGWQIDPFGHSREQASISAQLGFDSLYFARLDYRDKINRLSKKSGDLLWRGSSSLGNAADIFTSVLYNHYSAPPGFCFDIVCDDDPIIDDPESPDYNYQNRVETFANFVREQASKYPTNNIIVVMGDDFRYQAALNSYINTDRLIAGFDLFPQTFQGKTIKVFYSTPSCYAKAVNDYAITNDYNLEIKTDDFFPYADGVGNLVVGYFTSRPASKRFVRDGNILLQTAKQLAAAVNVPYDNVEINSLKEAMGVLQHHDAITGTELIDVTHDYHRLLHKGISDTSDAVDPILSNLITGSGDNDLQFKSCLLANVSYCPETKSDQFTLVVYNPLSRVVSSPISVPVDTETWSIVDPEGQEVIYQVEPTVIDFSEIIPEAVSPFFLEFVATDLPPFGYKVYTFAKTESAKIKSVTVGNEDTSFEVDETTGLLTSVTMNGVTLDISQDFLYYTSGGGSQAYVFTPASNDPQTIASTVTTSVVEGDIYSAVVQEFSDWAHQTIKVYKHDSSHIEFDYIIGPLDINDGGKEVISRFTTSLNTEGAFYTDSNGRETLKRVRNYRPDYEYTDEQPVSGNYYPITSKLAIKDEDSGLEVAVLNDRSQGGSSIEDGQLELMVHRAISTSDAFGLDEQEYDHGIVIRGKHYLVVGPSSGNGEKSLAAIERDVVQRKFLQPWVFVTNQDVSDQLVNLQFSNLKTSLPDNVQLLTLEPWKDNTILLRLEHVLEKDDDPNLSVDVTVDLSDLFVAFTISELAETTLAGNIPIDEYEPLHWPGSTNDTPKVRRDVGADLQVTLSPMQIRTFLATVTYN</sequence>
<accession>A0AA38MLS0</accession>
<dbReference type="InterPro" id="IPR011330">
    <property type="entry name" value="Glyco_hydro/deAcase_b/a-brl"/>
</dbReference>
<dbReference type="InterPro" id="IPR027291">
    <property type="entry name" value="Glyco_hydro_38_N_sf"/>
</dbReference>
<dbReference type="SUPFAM" id="SSF88688">
    <property type="entry name" value="Families 57/38 glycoside transferase middle domain"/>
    <property type="match status" value="1"/>
</dbReference>
<dbReference type="GO" id="GO:0005764">
    <property type="term" value="C:lysosome"/>
    <property type="evidence" value="ECO:0007669"/>
    <property type="project" value="TreeGrafter"/>
</dbReference>
<dbReference type="Proteomes" id="UP001168821">
    <property type="component" value="Unassembled WGS sequence"/>
</dbReference>
<dbReference type="FunFam" id="1.20.1270.50:FF:000002">
    <property type="entry name" value="Alpha-mannosidase"/>
    <property type="match status" value="1"/>
</dbReference>
<organism evidence="12 13">
    <name type="scientific">Zophobas morio</name>
    <dbReference type="NCBI Taxonomy" id="2755281"/>
    <lineage>
        <taxon>Eukaryota</taxon>
        <taxon>Metazoa</taxon>
        <taxon>Ecdysozoa</taxon>
        <taxon>Arthropoda</taxon>
        <taxon>Hexapoda</taxon>
        <taxon>Insecta</taxon>
        <taxon>Pterygota</taxon>
        <taxon>Neoptera</taxon>
        <taxon>Endopterygota</taxon>
        <taxon>Coleoptera</taxon>
        <taxon>Polyphaga</taxon>
        <taxon>Cucujiformia</taxon>
        <taxon>Tenebrionidae</taxon>
        <taxon>Zophobas</taxon>
    </lineage>
</organism>
<evidence type="ECO:0000256" key="1">
    <source>
        <dbReference type="ARBA" id="ARBA00000365"/>
    </source>
</evidence>
<dbReference type="CDD" id="cd10810">
    <property type="entry name" value="GH38N_AMII_LAM_like"/>
    <property type="match status" value="1"/>
</dbReference>
<keyword evidence="8" id="KW-0325">Glycoprotein</keyword>
<dbReference type="GO" id="GO:0046872">
    <property type="term" value="F:metal ion binding"/>
    <property type="evidence" value="ECO:0007669"/>
    <property type="project" value="UniProtKB-KW"/>
</dbReference>
<dbReference type="Pfam" id="PF01074">
    <property type="entry name" value="Glyco_hydro_38N"/>
    <property type="match status" value="1"/>
</dbReference>
<evidence type="ECO:0000256" key="8">
    <source>
        <dbReference type="ARBA" id="ARBA00023180"/>
    </source>
</evidence>
<dbReference type="Pfam" id="PF17677">
    <property type="entry name" value="Glyco_hydro38C2"/>
    <property type="match status" value="1"/>
</dbReference>
<name>A0AA38MLS0_9CUCU</name>
<comment type="caution">
    <text evidence="12">The sequence shown here is derived from an EMBL/GenBank/DDBJ whole genome shotgun (WGS) entry which is preliminary data.</text>
</comment>
<comment type="cofactor">
    <cofactor evidence="10">
        <name>Zn(2+)</name>
        <dbReference type="ChEBI" id="CHEBI:29105"/>
    </cofactor>
    <text evidence="10">Binds 1 zinc ion per subunit.</text>
</comment>
<feature type="chain" id="PRO_5041482256" description="Alpha-mannosidase" evidence="10">
    <location>
        <begin position="18"/>
        <end position="960"/>
    </location>
</feature>
<dbReference type="InterPro" id="IPR028995">
    <property type="entry name" value="Glyco_hydro_57/38_cen_sf"/>
</dbReference>
<dbReference type="InterPro" id="IPR037094">
    <property type="entry name" value="Glyco_hydro_38_cen_sf"/>
</dbReference>
<comment type="similarity">
    <text evidence="2 10">Belongs to the glycosyl hydrolase 38 family.</text>
</comment>
<dbReference type="EC" id="3.2.1.-" evidence="10"/>
<keyword evidence="9 10" id="KW-0326">Glycosidase</keyword>
<dbReference type="FunFam" id="1.20.1270.50:FF:000003">
    <property type="entry name" value="Alpha-mannosidase"/>
    <property type="match status" value="1"/>
</dbReference>
<protein>
    <recommendedName>
        <fullName evidence="3 10">Alpha-mannosidase</fullName>
        <ecNumber evidence="10">3.2.1.-</ecNumber>
    </recommendedName>
</protein>
<dbReference type="InterPro" id="IPR050843">
    <property type="entry name" value="Glycosyl_Hydrlase_38"/>
</dbReference>
<evidence type="ECO:0000256" key="6">
    <source>
        <dbReference type="ARBA" id="ARBA00022833"/>
    </source>
</evidence>
<evidence type="ECO:0000313" key="13">
    <source>
        <dbReference type="Proteomes" id="UP001168821"/>
    </source>
</evidence>
<keyword evidence="6 10" id="KW-0862">Zinc</keyword>
<keyword evidence="10" id="KW-0732">Signal</keyword>
<evidence type="ECO:0000256" key="4">
    <source>
        <dbReference type="ARBA" id="ARBA00022723"/>
    </source>
</evidence>
<dbReference type="InterPro" id="IPR013780">
    <property type="entry name" value="Glyco_hydro_b"/>
</dbReference>
<evidence type="ECO:0000256" key="2">
    <source>
        <dbReference type="ARBA" id="ARBA00009792"/>
    </source>
</evidence>
<dbReference type="FunFam" id="2.70.98.30:FF:000003">
    <property type="entry name" value="Alpha-mannosidase"/>
    <property type="match status" value="1"/>
</dbReference>
<dbReference type="Pfam" id="PF07748">
    <property type="entry name" value="Glyco_hydro_38C"/>
    <property type="match status" value="1"/>
</dbReference>
<dbReference type="Gene3D" id="2.60.40.1180">
    <property type="entry name" value="Golgi alpha-mannosidase II"/>
    <property type="match status" value="1"/>
</dbReference>
<dbReference type="Gene3D" id="3.20.110.10">
    <property type="entry name" value="Glycoside hydrolase 38, N terminal domain"/>
    <property type="match status" value="1"/>
</dbReference>
<evidence type="ECO:0000256" key="5">
    <source>
        <dbReference type="ARBA" id="ARBA00022801"/>
    </source>
</evidence>
<dbReference type="InterPro" id="IPR011013">
    <property type="entry name" value="Gal_mutarotase_sf_dom"/>
</dbReference>
<evidence type="ECO:0000256" key="3">
    <source>
        <dbReference type="ARBA" id="ARBA00012752"/>
    </source>
</evidence>
<evidence type="ECO:0000256" key="7">
    <source>
        <dbReference type="ARBA" id="ARBA00023157"/>
    </source>
</evidence>
<dbReference type="SUPFAM" id="SSF74650">
    <property type="entry name" value="Galactose mutarotase-like"/>
    <property type="match status" value="1"/>
</dbReference>
<keyword evidence="5 10" id="KW-0378">Hydrolase</keyword>
<reference evidence="12" key="1">
    <citation type="journal article" date="2023" name="G3 (Bethesda)">
        <title>Whole genome assemblies of Zophobas morio and Tenebrio molitor.</title>
        <authorList>
            <person name="Kaur S."/>
            <person name="Stinson S.A."/>
            <person name="diCenzo G.C."/>
        </authorList>
    </citation>
    <scope>NUCLEOTIDE SEQUENCE</scope>
    <source>
        <strain evidence="12">QUZm001</strain>
    </source>
</reference>
<dbReference type="InterPro" id="IPR011682">
    <property type="entry name" value="Glyco_hydro_38_C"/>
</dbReference>
<evidence type="ECO:0000259" key="11">
    <source>
        <dbReference type="SMART" id="SM00872"/>
    </source>
</evidence>
<feature type="domain" description="Glycoside hydrolase family 38 central" evidence="11">
    <location>
        <begin position="359"/>
        <end position="433"/>
    </location>
</feature>
<dbReference type="SMART" id="SM00872">
    <property type="entry name" value="Alpha-mann_mid"/>
    <property type="match status" value="1"/>
</dbReference>
<feature type="signal peptide" evidence="10">
    <location>
        <begin position="1"/>
        <end position="17"/>
    </location>
</feature>
<keyword evidence="13" id="KW-1185">Reference proteome</keyword>
<dbReference type="InterPro" id="IPR015341">
    <property type="entry name" value="Glyco_hydro_38_cen"/>
</dbReference>
<dbReference type="AlphaFoldDB" id="A0AA38MLS0"/>
<evidence type="ECO:0000313" key="12">
    <source>
        <dbReference type="EMBL" id="KAJ3661041.1"/>
    </source>
</evidence>
<dbReference type="Pfam" id="PF09261">
    <property type="entry name" value="Alpha-mann_mid"/>
    <property type="match status" value="1"/>
</dbReference>
<evidence type="ECO:0000256" key="10">
    <source>
        <dbReference type="RuleBase" id="RU361199"/>
    </source>
</evidence>
<dbReference type="Gene3D" id="2.60.40.1360">
    <property type="match status" value="1"/>
</dbReference>
<dbReference type="Gene3D" id="2.70.98.30">
    <property type="entry name" value="Golgi alpha-mannosidase II, domain 4"/>
    <property type="match status" value="1"/>
</dbReference>
<dbReference type="GO" id="GO:0006013">
    <property type="term" value="P:mannose metabolic process"/>
    <property type="evidence" value="ECO:0007669"/>
    <property type="project" value="InterPro"/>
</dbReference>